<protein>
    <submittedName>
        <fullName evidence="1">Uncharacterized protein</fullName>
    </submittedName>
</protein>
<organism evidence="1 2">
    <name type="scientific">Succiniclasticum ruminis DSM 9236</name>
    <dbReference type="NCBI Taxonomy" id="1123323"/>
    <lineage>
        <taxon>Bacteria</taxon>
        <taxon>Bacillati</taxon>
        <taxon>Bacillota</taxon>
        <taxon>Negativicutes</taxon>
        <taxon>Acidaminococcales</taxon>
        <taxon>Acidaminococcaceae</taxon>
        <taxon>Succiniclasticum</taxon>
    </lineage>
</organism>
<gene>
    <name evidence="1" type="ORF">SAMN05216245_10364</name>
</gene>
<sequence>MSNKNSTFLKKYYYFGTTVSNVTENSRKVFLCNEVYNLTISRVISARVWAPHISIVSSSSAASF</sequence>
<evidence type="ECO:0000313" key="1">
    <source>
        <dbReference type="EMBL" id="SFE24379.1"/>
    </source>
</evidence>
<keyword evidence="2" id="KW-1185">Reference proteome</keyword>
<dbReference type="Proteomes" id="UP000198896">
    <property type="component" value="Unassembled WGS sequence"/>
</dbReference>
<dbReference type="AlphaFoldDB" id="A0A1I1YY33"/>
<accession>A0A1I1YY33</accession>
<reference evidence="1 2" key="1">
    <citation type="submission" date="2016-10" db="EMBL/GenBank/DDBJ databases">
        <authorList>
            <person name="de Groot N.N."/>
        </authorList>
    </citation>
    <scope>NUCLEOTIDE SEQUENCE [LARGE SCALE GENOMIC DNA]</scope>
    <source>
        <strain evidence="1 2">DSM 9236</strain>
    </source>
</reference>
<name>A0A1I1YY33_9FIRM</name>
<dbReference type="EMBL" id="FONL01000003">
    <property type="protein sequence ID" value="SFE24379.1"/>
    <property type="molecule type" value="Genomic_DNA"/>
</dbReference>
<evidence type="ECO:0000313" key="2">
    <source>
        <dbReference type="Proteomes" id="UP000198896"/>
    </source>
</evidence>
<proteinExistence type="predicted"/>